<evidence type="ECO:0000313" key="3">
    <source>
        <dbReference type="Proteomes" id="UP000248856"/>
    </source>
</evidence>
<dbReference type="SUPFAM" id="SSF56300">
    <property type="entry name" value="Metallo-dependent phosphatases"/>
    <property type="match status" value="1"/>
</dbReference>
<dbReference type="AlphaFoldDB" id="A0A328YYA0"/>
<comment type="caution">
    <text evidence="2">The sequence shown here is derived from an EMBL/GenBank/DDBJ whole genome shotgun (WGS) entry which is preliminary data.</text>
</comment>
<dbReference type="OrthoDB" id="356681at2"/>
<dbReference type="InterPro" id="IPR004843">
    <property type="entry name" value="Calcineurin-like_PHP"/>
</dbReference>
<dbReference type="Gene3D" id="3.60.21.10">
    <property type="match status" value="1"/>
</dbReference>
<dbReference type="Proteomes" id="UP000248856">
    <property type="component" value="Unassembled WGS sequence"/>
</dbReference>
<reference evidence="2 3" key="1">
    <citation type="submission" date="2018-06" db="EMBL/GenBank/DDBJ databases">
        <title>Genomic Encyclopedia of Archaeal and Bacterial Type Strains, Phase II (KMG-II): from individual species to whole genera.</title>
        <authorList>
            <person name="Goeker M."/>
        </authorList>
    </citation>
    <scope>NUCLEOTIDE SEQUENCE [LARGE SCALE GENOMIC DNA]</scope>
    <source>
        <strain evidence="2 3">CFPB 3232</strain>
    </source>
</reference>
<dbReference type="PANTHER" id="PTHR37844">
    <property type="entry name" value="SER/THR PROTEIN PHOSPHATASE SUPERFAMILY (AFU_ORTHOLOGUE AFUA_1G14840)"/>
    <property type="match status" value="1"/>
</dbReference>
<dbReference type="PANTHER" id="PTHR37844:SF2">
    <property type="entry name" value="SER_THR PROTEIN PHOSPHATASE SUPERFAMILY (AFU_ORTHOLOGUE AFUA_1G14840)"/>
    <property type="match status" value="1"/>
</dbReference>
<protein>
    <submittedName>
        <fullName evidence="2">Calcineurin-like phosphoesterase family protein</fullName>
    </submittedName>
</protein>
<sequence length="275" mass="30314">MKLLVLSDLHADRSAFRWPDNVDFDVAIVAGDILSPGRASVDWLLQCAAASGRPVVFVPGNHEYYGTVLEHELEAMRARAAHGPVHLLDGDELQMAGVRFLGCTLWTDFCLRLRSDEPDAPPGLQAADPARAMGAAARTLNEYRSIRCEPPGPEAPLIRALRPADTADRHRRDRQWLLSRLRMPFQGPTVVVTHHAPHRGSLSEDFASDWVSPAFVNELPDACFQGAALWIHGHTHRSFDYRVGPCRVISNPRGYVRGSGESENEAFNGALVISV</sequence>
<dbReference type="Pfam" id="PF00149">
    <property type="entry name" value="Metallophos"/>
    <property type="match status" value="1"/>
</dbReference>
<feature type="domain" description="Calcineurin-like phosphoesterase" evidence="1">
    <location>
        <begin position="1"/>
        <end position="70"/>
    </location>
</feature>
<gene>
    <name evidence="2" type="ORF">AX018_103935</name>
</gene>
<dbReference type="RefSeq" id="WP_111879736.1">
    <property type="nucleotide sequence ID" value="NZ_CBCSGC010000074.1"/>
</dbReference>
<keyword evidence="3" id="KW-1185">Reference proteome</keyword>
<evidence type="ECO:0000259" key="1">
    <source>
        <dbReference type="Pfam" id="PF00149"/>
    </source>
</evidence>
<organism evidence="2 3">
    <name type="scientific">Paracidovorax anthurii</name>
    <dbReference type="NCBI Taxonomy" id="78229"/>
    <lineage>
        <taxon>Bacteria</taxon>
        <taxon>Pseudomonadati</taxon>
        <taxon>Pseudomonadota</taxon>
        <taxon>Betaproteobacteria</taxon>
        <taxon>Burkholderiales</taxon>
        <taxon>Comamonadaceae</taxon>
        <taxon>Paracidovorax</taxon>
    </lineage>
</organism>
<name>A0A328YYA0_9BURK</name>
<accession>A0A328YYA0</accession>
<dbReference type="EMBL" id="QLTA01000039">
    <property type="protein sequence ID" value="RAR77192.1"/>
    <property type="molecule type" value="Genomic_DNA"/>
</dbReference>
<proteinExistence type="predicted"/>
<dbReference type="InterPro" id="IPR029052">
    <property type="entry name" value="Metallo-depent_PP-like"/>
</dbReference>
<dbReference type="GO" id="GO:0016787">
    <property type="term" value="F:hydrolase activity"/>
    <property type="evidence" value="ECO:0007669"/>
    <property type="project" value="InterPro"/>
</dbReference>
<evidence type="ECO:0000313" key="2">
    <source>
        <dbReference type="EMBL" id="RAR77192.1"/>
    </source>
</evidence>